<name>A0A811SS03_9POAL</name>
<proteinExistence type="predicted"/>
<organism evidence="1 2">
    <name type="scientific">Miscanthus lutarioriparius</name>
    <dbReference type="NCBI Taxonomy" id="422564"/>
    <lineage>
        <taxon>Eukaryota</taxon>
        <taxon>Viridiplantae</taxon>
        <taxon>Streptophyta</taxon>
        <taxon>Embryophyta</taxon>
        <taxon>Tracheophyta</taxon>
        <taxon>Spermatophyta</taxon>
        <taxon>Magnoliopsida</taxon>
        <taxon>Liliopsida</taxon>
        <taxon>Poales</taxon>
        <taxon>Poaceae</taxon>
        <taxon>PACMAD clade</taxon>
        <taxon>Panicoideae</taxon>
        <taxon>Andropogonodae</taxon>
        <taxon>Andropogoneae</taxon>
        <taxon>Saccharinae</taxon>
        <taxon>Miscanthus</taxon>
    </lineage>
</organism>
<gene>
    <name evidence="1" type="ORF">NCGR_LOCUS67420</name>
</gene>
<reference evidence="1" key="1">
    <citation type="submission" date="2020-10" db="EMBL/GenBank/DDBJ databases">
        <authorList>
            <person name="Han B."/>
            <person name="Lu T."/>
            <person name="Zhao Q."/>
            <person name="Huang X."/>
            <person name="Zhao Y."/>
        </authorList>
    </citation>
    <scope>NUCLEOTIDE SEQUENCE</scope>
</reference>
<evidence type="ECO:0000313" key="2">
    <source>
        <dbReference type="Proteomes" id="UP000604825"/>
    </source>
</evidence>
<dbReference type="AlphaFoldDB" id="A0A811SS03"/>
<dbReference type="OrthoDB" id="695691at2759"/>
<accession>A0A811SS03</accession>
<keyword evidence="2" id="KW-1185">Reference proteome</keyword>
<comment type="caution">
    <text evidence="1">The sequence shown here is derived from an EMBL/GenBank/DDBJ whole genome shotgun (WGS) entry which is preliminary data.</text>
</comment>
<protein>
    <submittedName>
        <fullName evidence="1">Uncharacterized protein</fullName>
    </submittedName>
</protein>
<sequence length="77" mass="9001">MVMDWAYFARCIKEHFVPPRWRNPLIELASLYKIGTIDNYTKHFMAHVACAGLLNKQQQVNMYTAGLLEPLKIDVEF</sequence>
<dbReference type="Proteomes" id="UP000604825">
    <property type="component" value="Unassembled WGS sequence"/>
</dbReference>
<evidence type="ECO:0000313" key="1">
    <source>
        <dbReference type="EMBL" id="CAD6343322.1"/>
    </source>
</evidence>
<dbReference type="EMBL" id="CAJGYO010000742">
    <property type="protein sequence ID" value="CAD6343322.1"/>
    <property type="molecule type" value="Genomic_DNA"/>
</dbReference>